<dbReference type="AlphaFoldDB" id="A0A0E1W1W1"/>
<dbReference type="Proteomes" id="UP000001812">
    <property type="component" value="Chromosome I"/>
</dbReference>
<dbReference type="HOGENOM" id="CLU_3115520_0_0_4"/>
<organism evidence="1">
    <name type="scientific">Burkholderia pseudomallei 1710a</name>
    <dbReference type="NCBI Taxonomy" id="320371"/>
    <lineage>
        <taxon>Bacteria</taxon>
        <taxon>Pseudomonadati</taxon>
        <taxon>Pseudomonadota</taxon>
        <taxon>Betaproteobacteria</taxon>
        <taxon>Burkholderiales</taxon>
        <taxon>Burkholderiaceae</taxon>
        <taxon>Burkholderia</taxon>
        <taxon>pseudomallei group</taxon>
    </lineage>
</organism>
<evidence type="ECO:0000313" key="1">
    <source>
        <dbReference type="EMBL" id="EET07205.1"/>
    </source>
</evidence>
<accession>A0A0E1W1W1</accession>
<dbReference type="EMBL" id="CM000832">
    <property type="protein sequence ID" value="EET07205.1"/>
    <property type="molecule type" value="Genomic_DNA"/>
</dbReference>
<proteinExistence type="predicted"/>
<reference evidence="1" key="1">
    <citation type="submission" date="2009-05" db="EMBL/GenBank/DDBJ databases">
        <authorList>
            <person name="Harkins D.M."/>
            <person name="DeShazer D."/>
            <person name="Woods D.E."/>
            <person name="Brinkac L.M."/>
            <person name="Brown K.A."/>
            <person name="Hung G.C."/>
            <person name="Tuanyok A."/>
            <person name="Zhang B."/>
            <person name="Nierman W.C."/>
        </authorList>
    </citation>
    <scope>NUCLEOTIDE SEQUENCE [LARGE SCALE GENOMIC DNA]</scope>
    <source>
        <strain evidence="1">1710a</strain>
    </source>
</reference>
<sequence length="50" mass="5439">MSGRSFLSFLGKPPVRGTFAPSLVAVFFFVAPDVPRDPRVAAGVDARYIR</sequence>
<gene>
    <name evidence="1" type="ORF">BURPS1710A_2005</name>
</gene>
<protein>
    <submittedName>
        <fullName evidence="1">Uncharacterized protein</fullName>
    </submittedName>
</protein>
<name>A0A0E1W1W1_BURPE</name>